<dbReference type="EMBL" id="JAVREQ010000001">
    <property type="protein sequence ID" value="MDT0377686.1"/>
    <property type="molecule type" value="Genomic_DNA"/>
</dbReference>
<dbReference type="InterPro" id="IPR032821">
    <property type="entry name" value="PKS_assoc"/>
</dbReference>
<dbReference type="PROSITE" id="PS00606">
    <property type="entry name" value="KS3_1"/>
    <property type="match status" value="2"/>
</dbReference>
<reference evidence="15" key="1">
    <citation type="submission" date="2023-07" db="EMBL/GenBank/DDBJ databases">
        <title>30 novel species of actinomycetes from the DSMZ collection.</title>
        <authorList>
            <person name="Nouioui I."/>
        </authorList>
    </citation>
    <scope>NUCLEOTIDE SEQUENCE [LARGE SCALE GENOMIC DNA]</scope>
    <source>
        <strain evidence="15">DSM 42041</strain>
    </source>
</reference>
<dbReference type="InterPro" id="IPR049900">
    <property type="entry name" value="PKS_mFAS_DH"/>
</dbReference>
<dbReference type="Pfam" id="PF16197">
    <property type="entry name" value="KAsynt_C_assoc"/>
    <property type="match status" value="2"/>
</dbReference>
<dbReference type="InterPro" id="IPR014031">
    <property type="entry name" value="Ketoacyl_synth_C"/>
</dbReference>
<dbReference type="InterPro" id="IPR014043">
    <property type="entry name" value="Acyl_transferase_dom"/>
</dbReference>
<protein>
    <submittedName>
        <fullName evidence="14">SDR family NAD(P)-dependent oxidoreductase</fullName>
    </submittedName>
</protein>
<dbReference type="Pfam" id="PF00550">
    <property type="entry name" value="PP-binding"/>
    <property type="match status" value="2"/>
</dbReference>
<keyword evidence="7" id="KW-0511">Multifunctional enzyme</keyword>
<dbReference type="SMART" id="SM00822">
    <property type="entry name" value="PKS_KR"/>
    <property type="match status" value="2"/>
</dbReference>
<dbReference type="Pfam" id="PF21089">
    <property type="entry name" value="PKS_DH_N"/>
    <property type="match status" value="1"/>
</dbReference>
<dbReference type="RefSeq" id="WP_311671619.1">
    <property type="nucleotide sequence ID" value="NZ_JAVREQ010000001.1"/>
</dbReference>
<dbReference type="SUPFAM" id="SSF52151">
    <property type="entry name" value="FabD/lysophospholipase-like"/>
    <property type="match status" value="2"/>
</dbReference>
<dbReference type="SMART" id="SM01294">
    <property type="entry name" value="PKS_PP_betabranch"/>
    <property type="match status" value="1"/>
</dbReference>
<dbReference type="SMART" id="SM00826">
    <property type="entry name" value="PKS_DH"/>
    <property type="match status" value="1"/>
</dbReference>
<evidence type="ECO:0000256" key="10">
    <source>
        <dbReference type="SAM" id="MobiDB-lite"/>
    </source>
</evidence>
<evidence type="ECO:0000259" key="13">
    <source>
        <dbReference type="PROSITE" id="PS52019"/>
    </source>
</evidence>
<dbReference type="InterPro" id="IPR014030">
    <property type="entry name" value="Ketoacyl_synth_N"/>
</dbReference>
<evidence type="ECO:0000256" key="9">
    <source>
        <dbReference type="PROSITE-ProRule" id="PRU01363"/>
    </source>
</evidence>
<keyword evidence="4" id="KW-0597">Phosphoprotein</keyword>
<evidence type="ECO:0000313" key="15">
    <source>
        <dbReference type="Proteomes" id="UP001183414"/>
    </source>
</evidence>
<dbReference type="InterPro" id="IPR049551">
    <property type="entry name" value="PKS_DH_C"/>
</dbReference>
<accession>A0ABU2NL21</accession>
<evidence type="ECO:0000256" key="1">
    <source>
        <dbReference type="ARBA" id="ARBA00001957"/>
    </source>
</evidence>
<dbReference type="SUPFAM" id="SSF51735">
    <property type="entry name" value="NAD(P)-binding Rossmann-fold domains"/>
    <property type="match status" value="4"/>
</dbReference>
<dbReference type="PANTHER" id="PTHR43775">
    <property type="entry name" value="FATTY ACID SYNTHASE"/>
    <property type="match status" value="1"/>
</dbReference>
<dbReference type="InterPro" id="IPR015083">
    <property type="entry name" value="NorB/c/GfsB-D-like_docking"/>
</dbReference>
<dbReference type="SUPFAM" id="SSF47336">
    <property type="entry name" value="ACP-like"/>
    <property type="match status" value="2"/>
</dbReference>
<dbReference type="CDD" id="cd00833">
    <property type="entry name" value="PKS"/>
    <property type="match status" value="2"/>
</dbReference>
<dbReference type="InterPro" id="IPR036299">
    <property type="entry name" value="Polyketide_synth_docking_sf"/>
</dbReference>
<dbReference type="Pfam" id="PF08659">
    <property type="entry name" value="KR"/>
    <property type="match status" value="2"/>
</dbReference>
<feature type="region of interest" description="C-terminal hotdog fold" evidence="9">
    <location>
        <begin position="1068"/>
        <end position="1203"/>
    </location>
</feature>
<dbReference type="PROSITE" id="PS52004">
    <property type="entry name" value="KS3_2"/>
    <property type="match status" value="2"/>
</dbReference>
<evidence type="ECO:0000256" key="2">
    <source>
        <dbReference type="ARBA" id="ARBA00004792"/>
    </source>
</evidence>
<dbReference type="InterPro" id="IPR016036">
    <property type="entry name" value="Malonyl_transacylase_ACP-bd"/>
</dbReference>
<comment type="caution">
    <text evidence="14">The sequence shown here is derived from an EMBL/GenBank/DDBJ whole genome shotgun (WGS) entry which is preliminary data.</text>
</comment>
<dbReference type="InterPro" id="IPR001227">
    <property type="entry name" value="Ac_transferase_dom_sf"/>
</dbReference>
<feature type="region of interest" description="Disordered" evidence="10">
    <location>
        <begin position="550"/>
        <end position="572"/>
    </location>
</feature>
<dbReference type="InterPro" id="IPR020806">
    <property type="entry name" value="PKS_PP-bd"/>
</dbReference>
<dbReference type="InterPro" id="IPR041618">
    <property type="entry name" value="PKS_DE"/>
</dbReference>
<dbReference type="Pfam" id="PF08990">
    <property type="entry name" value="Docking"/>
    <property type="match status" value="1"/>
</dbReference>
<keyword evidence="8" id="KW-0012">Acyltransferase</keyword>
<dbReference type="PROSITE" id="PS52019">
    <property type="entry name" value="PKS_MFAS_DH"/>
    <property type="match status" value="1"/>
</dbReference>
<evidence type="ECO:0000256" key="8">
    <source>
        <dbReference type="ARBA" id="ARBA00023315"/>
    </source>
</evidence>
<feature type="domain" description="Carrier" evidence="11">
    <location>
        <begin position="1635"/>
        <end position="1710"/>
    </location>
</feature>
<feature type="domain" description="Ketosynthase family 3 (KS3)" evidence="12">
    <location>
        <begin position="1732"/>
        <end position="2159"/>
    </location>
</feature>
<dbReference type="PANTHER" id="PTHR43775:SF51">
    <property type="entry name" value="INACTIVE PHENOLPHTHIOCEROL SYNTHESIS POLYKETIDE SYNTHASE TYPE I PKS1-RELATED"/>
    <property type="match status" value="1"/>
</dbReference>
<dbReference type="Pfam" id="PF00109">
    <property type="entry name" value="ketoacyl-synt"/>
    <property type="match status" value="2"/>
</dbReference>
<evidence type="ECO:0000256" key="4">
    <source>
        <dbReference type="ARBA" id="ARBA00022553"/>
    </source>
</evidence>
<dbReference type="Gene3D" id="3.40.47.10">
    <property type="match status" value="2"/>
</dbReference>
<dbReference type="CDD" id="cd08952">
    <property type="entry name" value="KR_1_SDR_x"/>
    <property type="match status" value="1"/>
</dbReference>
<evidence type="ECO:0000313" key="14">
    <source>
        <dbReference type="EMBL" id="MDT0377686.1"/>
    </source>
</evidence>
<dbReference type="Gene3D" id="3.40.50.720">
    <property type="entry name" value="NAD(P)-binding Rossmann-like Domain"/>
    <property type="match status" value="2"/>
</dbReference>
<feature type="region of interest" description="Disordered" evidence="10">
    <location>
        <begin position="3296"/>
        <end position="3316"/>
    </location>
</feature>
<evidence type="ECO:0000259" key="12">
    <source>
        <dbReference type="PROSITE" id="PS52004"/>
    </source>
</evidence>
<dbReference type="SMART" id="SM00827">
    <property type="entry name" value="PKS_AT"/>
    <property type="match status" value="2"/>
</dbReference>
<dbReference type="Pfam" id="PF14765">
    <property type="entry name" value="PS-DH"/>
    <property type="match status" value="1"/>
</dbReference>
<dbReference type="PROSITE" id="PS00012">
    <property type="entry name" value="PHOSPHOPANTETHEINE"/>
    <property type="match status" value="2"/>
</dbReference>
<evidence type="ECO:0000259" key="11">
    <source>
        <dbReference type="PROSITE" id="PS50075"/>
    </source>
</evidence>
<keyword evidence="5" id="KW-0808">Transferase</keyword>
<gene>
    <name evidence="14" type="ORF">RM572_02720</name>
</gene>
<dbReference type="InterPro" id="IPR049552">
    <property type="entry name" value="PKS_DH_N"/>
</dbReference>
<feature type="active site" description="Proton acceptor; for dehydratase activity" evidence="9">
    <location>
        <position position="959"/>
    </location>
</feature>
<keyword evidence="15" id="KW-1185">Reference proteome</keyword>
<dbReference type="InterPro" id="IPR020841">
    <property type="entry name" value="PKS_Beta-ketoAc_synthase_dom"/>
</dbReference>
<dbReference type="PROSITE" id="PS50075">
    <property type="entry name" value="CARRIER"/>
    <property type="match status" value="2"/>
</dbReference>
<keyword evidence="3" id="KW-0596">Phosphopantetheine</keyword>
<feature type="domain" description="Ketosynthase family 3 (KS3)" evidence="12">
    <location>
        <begin position="32"/>
        <end position="457"/>
    </location>
</feature>
<evidence type="ECO:0000256" key="6">
    <source>
        <dbReference type="ARBA" id="ARBA00023194"/>
    </source>
</evidence>
<dbReference type="NCBIfam" id="NF045894">
    <property type="entry name" value="PKS_plus_SDR"/>
    <property type="match status" value="1"/>
</dbReference>
<dbReference type="InterPro" id="IPR016035">
    <property type="entry name" value="Acyl_Trfase/lysoPLipase"/>
</dbReference>
<dbReference type="InterPro" id="IPR036291">
    <property type="entry name" value="NAD(P)-bd_dom_sf"/>
</dbReference>
<dbReference type="InterPro" id="IPR050091">
    <property type="entry name" value="PKS_NRPS_Biosynth_Enz"/>
</dbReference>
<dbReference type="SMART" id="SM00823">
    <property type="entry name" value="PKS_PP"/>
    <property type="match status" value="2"/>
</dbReference>
<dbReference type="Pfam" id="PF02801">
    <property type="entry name" value="Ketoacyl-synt_C"/>
    <property type="match status" value="2"/>
</dbReference>
<dbReference type="InterPro" id="IPR016039">
    <property type="entry name" value="Thiolase-like"/>
</dbReference>
<name>A0ABU2NL21_9ACTN</name>
<feature type="region of interest" description="N-terminal hotdog fold" evidence="9">
    <location>
        <begin position="927"/>
        <end position="1051"/>
    </location>
</feature>
<dbReference type="CDD" id="cd08956">
    <property type="entry name" value="KR_3_FAS_SDR_x"/>
    <property type="match status" value="1"/>
</dbReference>
<dbReference type="SUPFAM" id="SSF55048">
    <property type="entry name" value="Probable ACP-binding domain of malonyl-CoA ACP transacylase"/>
    <property type="match status" value="2"/>
</dbReference>
<dbReference type="InterPro" id="IPR020807">
    <property type="entry name" value="PKS_DH"/>
</dbReference>
<dbReference type="InterPro" id="IPR057326">
    <property type="entry name" value="KR_dom"/>
</dbReference>
<evidence type="ECO:0000256" key="3">
    <source>
        <dbReference type="ARBA" id="ARBA00022450"/>
    </source>
</evidence>
<evidence type="ECO:0000256" key="5">
    <source>
        <dbReference type="ARBA" id="ARBA00022679"/>
    </source>
</evidence>
<dbReference type="InterPro" id="IPR042104">
    <property type="entry name" value="PKS_dehydratase_sf"/>
</dbReference>
<dbReference type="Gene3D" id="3.30.70.3290">
    <property type="match status" value="2"/>
</dbReference>
<dbReference type="SMART" id="SM00825">
    <property type="entry name" value="PKS_KS"/>
    <property type="match status" value="2"/>
</dbReference>
<sequence length="3337" mass="351740">MSEERLREYLKRASADLHRTRQRLGELEARSSEPIAVVGMSCRLPGGVESPDQLWRLLDSGTDAVSAFPTDRGWDVEALYDPDPDRPGTTYATEGGFLHGAAEFDPELFGMSPREALATDPQQRLLLEASWEAVERSGIDPVSLRGSRTGVYVGVMYNDYATRIQHPPRGMEGYLGNGSSPSIASGRVAYTFGLEGPAVTLDTACSSSLVSLHLACQALRAGDCSLALAGGVTVMSTPVTFVQFARHRGLSPDGRCKSFADGADGTGWGEGVGLLALERLSDARRNGRPVLAVIRGTAINQDGASSGLTAPNGPSQQRVIRQALADARLTAGDVDAVEAHGTGTTLGDPIEAQALLATYGAQRPDGRPLWLGSVKSNLGHTQAAAGVTGVIKMVLALRHGRLPQTLHVDAPSRHVDWSDRIGLLTEAQPWPAQDRPRRAGVSAFGVSGTNAHVIVEEAPAPAEESPQDEQKPADGERLHARTLPLVPWPVSAKTEDGLAAQAERLAAGVSGLAAADVGHSLATTRAALEHRAVALGSTPEALHAGLAALASDASDETDASDEPTGPSTVRGRTLGGPVAFLFSGQGSQRAGMGRDLYTSFPVFATALDEVCAHFDGGARPALRTVMFEDGDLLDRTEYTQPALFALEVALFRLLESWGVQPDHLIGHSIGELVAAHVSGALSLADACRLVAARGRLMQALPAGGAMVAVRATEDEVAPLLGDGVCLAAVNASGSVVLSGDEDAVLRAADRFGDRRTRRLTVGHAFHSARMDPMLREFRTVAESVEHHAPRIPVVSNLTGETVEEFTADHWVRHVREPVRFADGTAALRRLGTRRFVELGPAGPLSAAVADDVPADVLVQPLLRKDTPEATDLVHALARLWTAGVPVDWRRFYDGTGAARVDLPTYAFQHRRLWLDSVVTRPDEADNHPLLDAGRDRADAGGTAFHGELSVRTHPWLADHRVSGRILVPGTAFLDIALHAGHLTGCPGVDELMLVHPLVLGETDRVALQTVVGAADEAGRRQITGYARPHDASGQEWTRHFEGTLGPDADPDLDAELADAHAVWPPAGSEPLDTAGLYDELADAGLAYGPLFRLLTDAWRCGDEIHAEVRLPEESHVDAERFRLHPALLDAALHAAALDGATDGAVPFTWSGVSVRAAGAAALRVTLRRTSDQVLALTATDGTGTPVLNVESLLVRPVTEDGLRERPRTRPRDALFRIDWQELTVPAPRDGATPGETPVVVDLPGASDDLPDDPHQAVREALHRTLALVKDQLARPAGEDVRCVLRTRGAVALPGDTAPDPVAAAVQGLVRSAQSENPDRFVLVDADDTGPGATPPPAQILGRDEPRLALRDGRWYVPRLVRVPAEPEQAGTPFDPDGTVLVTGGTGRLGRALCHHLVATHGVRHLLVTSRSGPHAAGAAELRGLDADITVEACDIADRASVERLLDAVPAEHPLTAVIHLAGTFDDGIVQSLTPERIDAVIAPKVAGALHLEELTRDADLAAFVLFTSAAGTFGGPGQGNYAAANAYLDAFAERRRASGLPGLSLAWGLWEGEDGMVGGLTEVDLARAGSIGVLSLTGPEGLALFDASLHRDEAGLVPVALDFTVLRRQGATLPALLRGLVTRPATRSRGARRTKAMIDVVRDRVAAVLRHSSGGTVDPEKAFSELGFDSLMAVELRNRLSEETGVRLPASVIFDQPTPAALAAYLEAASADQHADAAAQAPAPKSARPADDEPLAIVSMACRLPGGVESPEDLWDLVLRGDDAVVPMPEDRGWDLGRLFDSDPEQHGTSYVREGGFLTDADKFDPSVFGISPREALAMDPQQRLLLESTWELFERAGIPPRSLKGSRTGTYVGLMYTDYPILLHGRQHDLEGHLGSGTAGSVASGRVAYTFGLEGPAVTVDTACSSSLVAIHWAANALRAGECDLALAGGVTVMSTPTVFQQFSRQRGLAPDGRCKPFAEAGDGTGWGEGLGLILLERLSDARRNGRRILGVIRGSAVNSDGASNGLTAPNGPSQQRVIRQALQTAGLGPGDVDTVESHGTGTPLGDPIEAQALLATYGQGRSADAPLLVGALKSNLGHTQAAAGVAGVIKSVMAMRHGTLPKILHLDTPSSKVDWDAGAVRLLADHQAWPATDGRPRRAAVSSFGISGTNAHVILEQPAPEDAEPAPAEPRETGPAAWTLSAPTAAALRTQAARLLTAARELEPADVALTLAAGRSALDHRAVVVGAGRDGLLGGLAALAAGEPSGHVVEGVARPLSRPVFVFPGQGSQWAGMAADLLDAAPVFAEHVARCETALSEFVDWSLTDVLRQADGAPGLDRDDVVQPATFAVNVSLAELWRAYGVEPAAVVGHSQGEIAAACFSGALSLRDAARVVSLRAQAITTLAGGGLLSVEAAPDDVEEMLRPYSGRLHVGVVNSPRAVVVSGDGDALDALAAHCDAQGVRTKRVPVNYASHSPYVDEIEDRLAEALAPITPLEPEVPFFSTVTADWADTEDLPLDAGYWFRNLRSPVRFADAVRALAEQGFGPMIEASCHPVLTGAVTETLADREDVVAVGSLRRDDGGLDRFLTSVGEAHVAGTPVDWNRVLDGTGARRVDLPPYGFERRRFWPRLEDHPLTHEEADPQETAFWRAVAAEDAESVGKRLDLAPQQLESVLPALSRWHSGRRLRSTLEGWTYRTAWTPVTPSATEPPTGTWLVLRAEGDGGHDALATEATRALSDGGADVVELVLGAGETDVAARLRDALDGVQPAGVLSLTAFDETPTPGDGVVPVGLARLLATAAALEDLGVDAPLWAATTQAVGTGPQDPPRHPAQALAWGAGVVLGLDLPRTWGGLVDLPGTLGPDGAEQLRAVLTGATGEEQLALRPDGITARRLVRAPAETELPPWQPRDTVFITGGTGALGGHLARWAARSGAARVVLVSRRGEAADGMPELRDELFDLGVEAVVAACDLTDRDAVHALFAKITVDGPPVRAVLHAAGTSGRQGTVSDLTVAETAAVLGPKVEGARHLAEVVDALDEQPDAFVLFSSGAGVWGNAGRVPYGAANAYLDAFAAARRACGLPTTSLAWGAWGGGGGMVDADTGRYFQRLGIRQMNPDHAVQACADAVGRGEGALVVADIDWKAFAPAYAAARRRPLLDGVAEARDALTTTDDTETEDGGEPELVRELEALSAGERERRLVDRLRREAAVALGHESAAEMRADRPLRELGFDSLTVVALRNRLSAVTGLKLPTTLVFDHPTFPELTRYLLTRLYPADDGAPAQSPEEAATWAAVRSIPLSRLRESGLLDALLELAAAPEQSDPAASRDGSAEPDRDFDDMDVADLVELALGTDNDSQEH</sequence>
<dbReference type="SUPFAM" id="SSF101173">
    <property type="entry name" value="Docking domain B of the erythromycin polyketide synthase (DEBS)"/>
    <property type="match status" value="1"/>
</dbReference>
<dbReference type="Pfam" id="PF18369">
    <property type="entry name" value="PKS_DE"/>
    <property type="match status" value="1"/>
</dbReference>
<proteinExistence type="predicted"/>
<feature type="domain" description="PKS/mFAS DH" evidence="13">
    <location>
        <begin position="927"/>
        <end position="1203"/>
    </location>
</feature>
<dbReference type="Gene3D" id="3.10.129.110">
    <property type="entry name" value="Polyketide synthase dehydratase"/>
    <property type="match status" value="1"/>
</dbReference>
<dbReference type="InterPro" id="IPR009081">
    <property type="entry name" value="PP-bd_ACP"/>
</dbReference>
<dbReference type="Gene3D" id="1.10.1200.10">
    <property type="entry name" value="ACP-like"/>
    <property type="match status" value="2"/>
</dbReference>
<evidence type="ECO:0000256" key="7">
    <source>
        <dbReference type="ARBA" id="ARBA00023268"/>
    </source>
</evidence>
<organism evidence="14 15">
    <name type="scientific">Streptomyces hazeniae</name>
    <dbReference type="NCBI Taxonomy" id="3075538"/>
    <lineage>
        <taxon>Bacteria</taxon>
        <taxon>Bacillati</taxon>
        <taxon>Actinomycetota</taxon>
        <taxon>Actinomycetes</taxon>
        <taxon>Kitasatosporales</taxon>
        <taxon>Streptomycetaceae</taxon>
        <taxon>Streptomyces</taxon>
    </lineage>
</organism>
<feature type="active site" description="Proton donor; for dehydratase activity" evidence="9">
    <location>
        <position position="1129"/>
    </location>
</feature>
<dbReference type="Gene3D" id="3.40.366.10">
    <property type="entry name" value="Malonyl-Coenzyme A Acyl Carrier Protein, domain 2"/>
    <property type="match status" value="2"/>
</dbReference>
<comment type="pathway">
    <text evidence="2">Antibiotic biosynthesis.</text>
</comment>
<dbReference type="Proteomes" id="UP001183414">
    <property type="component" value="Unassembled WGS sequence"/>
</dbReference>
<feature type="domain" description="Carrier" evidence="11">
    <location>
        <begin position="3176"/>
        <end position="3251"/>
    </location>
</feature>
<dbReference type="SUPFAM" id="SSF53901">
    <property type="entry name" value="Thiolase-like"/>
    <property type="match status" value="2"/>
</dbReference>
<dbReference type="Pfam" id="PF00698">
    <property type="entry name" value="Acyl_transf_1"/>
    <property type="match status" value="2"/>
</dbReference>
<dbReference type="InterPro" id="IPR006162">
    <property type="entry name" value="Ppantetheine_attach_site"/>
</dbReference>
<dbReference type="InterPro" id="IPR013968">
    <property type="entry name" value="PKS_KR"/>
</dbReference>
<comment type="cofactor">
    <cofactor evidence="1">
        <name>pantetheine 4'-phosphate</name>
        <dbReference type="ChEBI" id="CHEBI:47942"/>
    </cofactor>
</comment>
<dbReference type="InterPro" id="IPR036736">
    <property type="entry name" value="ACP-like_sf"/>
</dbReference>
<dbReference type="InterPro" id="IPR018201">
    <property type="entry name" value="Ketoacyl_synth_AS"/>
</dbReference>
<keyword evidence="6" id="KW-0045">Antibiotic biosynthesis</keyword>